<name>A0ABV6H6G8_9ACTN</name>
<gene>
    <name evidence="1" type="ORF">ACFFJD_06350</name>
</gene>
<reference evidence="1 2" key="1">
    <citation type="submission" date="2024-09" db="EMBL/GenBank/DDBJ databases">
        <authorList>
            <person name="Sun Q."/>
            <person name="Mori K."/>
        </authorList>
    </citation>
    <scope>NUCLEOTIDE SEQUENCE [LARGE SCALE GENOMIC DNA]</scope>
    <source>
        <strain evidence="1 2">CCM 7957</strain>
    </source>
</reference>
<evidence type="ECO:0000313" key="1">
    <source>
        <dbReference type="EMBL" id="MFC0314469.1"/>
    </source>
</evidence>
<sequence>MPAGVSTFLANALLDHATGRVAYTKPSAVYARLHTGNPGAAGTANASAQTTRVATTFAAAAAGTIAMSNAPEFTLTGSETINHVSFWDAATGGNFLWSAAATVAKGGTAGDIIRIATNSLSLGVIAS</sequence>
<dbReference type="RefSeq" id="WP_382362283.1">
    <property type="nucleotide sequence ID" value="NZ_JBHLWV010000016.1"/>
</dbReference>
<evidence type="ECO:0000313" key="2">
    <source>
        <dbReference type="Proteomes" id="UP001589783"/>
    </source>
</evidence>
<dbReference type="EMBL" id="JBHLWV010000016">
    <property type="protein sequence ID" value="MFC0314469.1"/>
    <property type="molecule type" value="Genomic_DNA"/>
</dbReference>
<dbReference type="Pfam" id="PF23140">
    <property type="entry name" value="Gp80"/>
    <property type="match status" value="1"/>
</dbReference>
<dbReference type="InterPro" id="IPR056908">
    <property type="entry name" value="Gp80-like"/>
</dbReference>
<comment type="caution">
    <text evidence="1">The sequence shown here is derived from an EMBL/GenBank/DDBJ whole genome shotgun (WGS) entry which is preliminary data.</text>
</comment>
<protein>
    <submittedName>
        <fullName evidence="1">Uncharacterized protein</fullName>
    </submittedName>
</protein>
<keyword evidence="2" id="KW-1185">Reference proteome</keyword>
<accession>A0ABV6H6G8</accession>
<dbReference type="Proteomes" id="UP001589783">
    <property type="component" value="Unassembled WGS sequence"/>
</dbReference>
<organism evidence="1 2">
    <name type="scientific">Gordonia phosphorivorans</name>
    <dbReference type="NCBI Taxonomy" id="1056982"/>
    <lineage>
        <taxon>Bacteria</taxon>
        <taxon>Bacillati</taxon>
        <taxon>Actinomycetota</taxon>
        <taxon>Actinomycetes</taxon>
        <taxon>Mycobacteriales</taxon>
        <taxon>Gordoniaceae</taxon>
        <taxon>Gordonia</taxon>
    </lineage>
</organism>
<proteinExistence type="predicted"/>